<accession>A0A4P8QT26</accession>
<evidence type="ECO:0000313" key="4">
    <source>
        <dbReference type="Proteomes" id="UP000299580"/>
    </source>
</evidence>
<sequence>MRVVPLILLTVSLTGCSLIEKSPAPDSQPVSETKAEPVAKPKPAPRPAPAVLYQSAEELVGKPFRDMGEVSGSSCQVSAKDAPPSIANARKRMQSRATAIKANAVLLHECQIIADVAGCYRQTVCQGTALQVSAQ</sequence>
<feature type="region of interest" description="Disordered" evidence="2">
    <location>
        <begin position="22"/>
        <end position="48"/>
    </location>
</feature>
<proteinExistence type="inferred from homology"/>
<comment type="subcellular location">
    <subcellularLocation>
        <location evidence="1">Cell outer membrane</location>
        <topology evidence="1">Lipid-anchor</topology>
        <orientation evidence="1">Periplasmic side</orientation>
    </subcellularLocation>
</comment>
<feature type="disulfide bond" evidence="1">
    <location>
        <begin position="110"/>
        <end position="125"/>
    </location>
</feature>
<dbReference type="NCBIfam" id="NF008048">
    <property type="entry name" value="PRK10781.1"/>
    <property type="match status" value="1"/>
</dbReference>
<dbReference type="EMBL" id="CP034035">
    <property type="protein sequence ID" value="QCR10372.1"/>
    <property type="molecule type" value="Genomic_DNA"/>
</dbReference>
<name>A0A4P8QT26_9GAMM</name>
<dbReference type="RefSeq" id="WP_137715356.1">
    <property type="nucleotide sequence ID" value="NZ_CP034035.1"/>
</dbReference>
<dbReference type="InterPro" id="IPR030852">
    <property type="entry name" value="RcsF"/>
</dbReference>
<feature type="disulfide bond" evidence="1">
    <location>
        <begin position="75"/>
        <end position="119"/>
    </location>
</feature>
<protein>
    <recommendedName>
        <fullName evidence="1">Outer membrane lipoprotein RcsF</fullName>
    </recommendedName>
</protein>
<keyword evidence="4" id="KW-1185">Reference proteome</keyword>
<dbReference type="GO" id="GO:0035556">
    <property type="term" value="P:intracellular signal transduction"/>
    <property type="evidence" value="ECO:0007669"/>
    <property type="project" value="InterPro"/>
</dbReference>
<dbReference type="GO" id="GO:0031241">
    <property type="term" value="C:periplasmic side of cell outer membrane"/>
    <property type="evidence" value="ECO:0007669"/>
    <property type="project" value="UniProtKB-UniRule"/>
</dbReference>
<dbReference type="KEGG" id="brb:EH207_13450"/>
<gene>
    <name evidence="1 3" type="primary">rcsF</name>
    <name evidence="3" type="ORF">EH207_13450</name>
</gene>
<reference evidence="3 4" key="1">
    <citation type="submission" date="2018-11" db="EMBL/GenBank/DDBJ databases">
        <title>Genome sequences of Brenneria nigrifluens and Brenneria rubrifaciens.</title>
        <authorList>
            <person name="Poret-Peterson A.T."/>
            <person name="McClean A.E."/>
            <person name="Kluepfel D.A."/>
        </authorList>
    </citation>
    <scope>NUCLEOTIDE SEQUENCE [LARGE SCALE GENOMIC DNA]</scope>
    <source>
        <strain evidence="3 4">6D370</strain>
    </source>
</reference>
<organism evidence="3 4">
    <name type="scientific">Brenneria rubrifaciens</name>
    <dbReference type="NCBI Taxonomy" id="55213"/>
    <lineage>
        <taxon>Bacteria</taxon>
        <taxon>Pseudomonadati</taxon>
        <taxon>Pseudomonadota</taxon>
        <taxon>Gammaproteobacteria</taxon>
        <taxon>Enterobacterales</taxon>
        <taxon>Pectobacteriaceae</taxon>
        <taxon>Brenneria</taxon>
    </lineage>
</organism>
<keyword evidence="1" id="KW-1015">Disulfide bond</keyword>
<dbReference type="AlphaFoldDB" id="A0A4P8QT26"/>
<comment type="function">
    <text evidence="1">Essential component of the Rcs signaling system, which controls transcription of numerous genes. Plays a role in signal transduction from the cell surface to the histidine kinase RcsC. May detect outer membrane defects.</text>
</comment>
<dbReference type="OrthoDB" id="6505467at2"/>
<dbReference type="PROSITE" id="PS51257">
    <property type="entry name" value="PROKAR_LIPOPROTEIN"/>
    <property type="match status" value="1"/>
</dbReference>
<evidence type="ECO:0000256" key="1">
    <source>
        <dbReference type="HAMAP-Rule" id="MF_00976"/>
    </source>
</evidence>
<evidence type="ECO:0000256" key="2">
    <source>
        <dbReference type="SAM" id="MobiDB-lite"/>
    </source>
</evidence>
<keyword evidence="1" id="KW-0472">Membrane</keyword>
<dbReference type="HAMAP" id="MF_00976">
    <property type="entry name" value="RcsF"/>
    <property type="match status" value="1"/>
</dbReference>
<keyword evidence="1" id="KW-0998">Cell outer membrane</keyword>
<dbReference type="Proteomes" id="UP000299580">
    <property type="component" value="Chromosome"/>
</dbReference>
<dbReference type="Pfam" id="PF16358">
    <property type="entry name" value="RcsF"/>
    <property type="match status" value="1"/>
</dbReference>
<evidence type="ECO:0000313" key="3">
    <source>
        <dbReference type="EMBL" id="QCR10372.1"/>
    </source>
</evidence>
<comment type="similarity">
    <text evidence="1">Belongs to the RcsF family.</text>
</comment>
<dbReference type="Gene3D" id="3.30.110.70">
    <property type="entry name" value="Hypothetical protein apc22750. Chain B"/>
    <property type="match status" value="1"/>
</dbReference>